<keyword evidence="1" id="KW-0812">Transmembrane</keyword>
<dbReference type="RefSeq" id="WP_315910428.1">
    <property type="nucleotide sequence ID" value="NZ_JAOPKC010000040.1"/>
</dbReference>
<gene>
    <name evidence="3" type="ORF">OB914_16820</name>
    <name evidence="2" type="ORF">OB916_16710</name>
</gene>
<evidence type="ECO:0000313" key="5">
    <source>
        <dbReference type="Proteomes" id="UP001209746"/>
    </source>
</evidence>
<feature type="transmembrane region" description="Helical" evidence="1">
    <location>
        <begin position="35"/>
        <end position="53"/>
    </location>
</feature>
<dbReference type="EMBL" id="JAOPKC010000040">
    <property type="protein sequence ID" value="MCU4719682.1"/>
    <property type="molecule type" value="Genomic_DNA"/>
</dbReference>
<evidence type="ECO:0000313" key="3">
    <source>
        <dbReference type="EMBL" id="MCU4728612.1"/>
    </source>
</evidence>
<evidence type="ECO:0000313" key="4">
    <source>
        <dbReference type="Proteomes" id="UP001208186"/>
    </source>
</evidence>
<evidence type="ECO:0000256" key="1">
    <source>
        <dbReference type="SAM" id="Phobius"/>
    </source>
</evidence>
<evidence type="ECO:0000313" key="2">
    <source>
        <dbReference type="EMBL" id="MCU4719682.1"/>
    </source>
</evidence>
<accession>A0AAE3LGE8</accession>
<reference evidence="3" key="1">
    <citation type="submission" date="2023-02" db="EMBL/GenBank/DDBJ databases">
        <title>Enrichment on poylsaccharides allowed isolation of novel metabolic and taxonomic groups of Haloarchaea.</title>
        <authorList>
            <person name="Sorokin D.Y."/>
            <person name="Elcheninov A.G."/>
            <person name="Khizhniak T.V."/>
            <person name="Kolganova T.V."/>
            <person name="Kublanov I.V."/>
        </authorList>
    </citation>
    <scope>NUCLEOTIDE SEQUENCE</scope>
    <source>
        <strain evidence="2 4">HArc-curdl5-1</strain>
        <strain evidence="3">HArc-curdl7</strain>
    </source>
</reference>
<organism evidence="3 5">
    <name type="scientific">Halapricum hydrolyticum</name>
    <dbReference type="NCBI Taxonomy" id="2979991"/>
    <lineage>
        <taxon>Archaea</taxon>
        <taxon>Methanobacteriati</taxon>
        <taxon>Methanobacteriota</taxon>
        <taxon>Stenosarchaea group</taxon>
        <taxon>Halobacteria</taxon>
        <taxon>Halobacteriales</taxon>
        <taxon>Haloarculaceae</taxon>
        <taxon>Halapricum</taxon>
    </lineage>
</organism>
<comment type="caution">
    <text evidence="3">The sequence shown here is derived from an EMBL/GenBank/DDBJ whole genome shotgun (WGS) entry which is preliminary data.</text>
</comment>
<sequence length="105" mass="11726">MDLNSLRADGWEDIVALSVMVVVAMFFWYMRDMYLNWTVFVAGIGAGVGVYFINEFAEDYPVAGFPISMMFVIVMLVALYEESLVAGVVAALITTTAIKVYEVYL</sequence>
<dbReference type="EMBL" id="JAOPKD010000036">
    <property type="protein sequence ID" value="MCU4728612.1"/>
    <property type="molecule type" value="Genomic_DNA"/>
</dbReference>
<proteinExistence type="predicted"/>
<name>A0AAE3LGE8_9EURY</name>
<keyword evidence="1" id="KW-1133">Transmembrane helix</keyword>
<dbReference type="AlphaFoldDB" id="A0AAE3LGE8"/>
<feature type="transmembrane region" description="Helical" evidence="1">
    <location>
        <begin position="12"/>
        <end position="29"/>
    </location>
</feature>
<dbReference type="Proteomes" id="UP001208186">
    <property type="component" value="Unassembled WGS sequence"/>
</dbReference>
<keyword evidence="1" id="KW-0472">Membrane</keyword>
<dbReference type="Proteomes" id="UP001209746">
    <property type="component" value="Unassembled WGS sequence"/>
</dbReference>
<keyword evidence="4" id="KW-1185">Reference proteome</keyword>
<protein>
    <submittedName>
        <fullName evidence="3">Uncharacterized protein</fullName>
    </submittedName>
</protein>